<gene>
    <name evidence="2" type="ORF">SAMN04488132_10519</name>
</gene>
<protein>
    <recommendedName>
        <fullName evidence="4">DMT family protein</fullName>
    </recommendedName>
</protein>
<evidence type="ECO:0000313" key="2">
    <source>
        <dbReference type="EMBL" id="SJZ83549.1"/>
    </source>
</evidence>
<evidence type="ECO:0000313" key="3">
    <source>
        <dbReference type="Proteomes" id="UP000190888"/>
    </source>
</evidence>
<dbReference type="InterPro" id="IPR007437">
    <property type="entry name" value="DUF486"/>
</dbReference>
<dbReference type="PANTHER" id="PTHR38482:SF1">
    <property type="entry name" value="DMT FAMILY PROTEIN"/>
    <property type="match status" value="1"/>
</dbReference>
<reference evidence="2 3" key="1">
    <citation type="submission" date="2017-02" db="EMBL/GenBank/DDBJ databases">
        <authorList>
            <person name="Peterson S.W."/>
        </authorList>
    </citation>
    <scope>NUCLEOTIDE SEQUENCE [LARGE SCALE GENOMIC DNA]</scope>
    <source>
        <strain evidence="2 3">DSM 22335</strain>
    </source>
</reference>
<organism evidence="2 3">
    <name type="scientific">Sediminibacterium ginsengisoli</name>
    <dbReference type="NCBI Taxonomy" id="413434"/>
    <lineage>
        <taxon>Bacteria</taxon>
        <taxon>Pseudomonadati</taxon>
        <taxon>Bacteroidota</taxon>
        <taxon>Chitinophagia</taxon>
        <taxon>Chitinophagales</taxon>
        <taxon>Chitinophagaceae</taxon>
        <taxon>Sediminibacterium</taxon>
    </lineage>
</organism>
<accession>A0A1T4NWC9</accession>
<dbReference type="Pfam" id="PF04342">
    <property type="entry name" value="DMT_6"/>
    <property type="match status" value="1"/>
</dbReference>
<dbReference type="EMBL" id="FUWH01000005">
    <property type="protein sequence ID" value="SJZ83549.1"/>
    <property type="molecule type" value="Genomic_DNA"/>
</dbReference>
<evidence type="ECO:0008006" key="4">
    <source>
        <dbReference type="Google" id="ProtNLM"/>
    </source>
</evidence>
<dbReference type="PANTHER" id="PTHR38482">
    <property type="entry name" value="DMT FAMILY PROTEIN"/>
    <property type="match status" value="1"/>
</dbReference>
<keyword evidence="1" id="KW-0812">Transmembrane</keyword>
<keyword evidence="3" id="KW-1185">Reference proteome</keyword>
<dbReference type="Proteomes" id="UP000190888">
    <property type="component" value="Unassembled WGS sequence"/>
</dbReference>
<name>A0A1T4NWC9_9BACT</name>
<feature type="transmembrane region" description="Helical" evidence="1">
    <location>
        <begin position="36"/>
        <end position="54"/>
    </location>
</feature>
<keyword evidence="1" id="KW-1133">Transmembrane helix</keyword>
<evidence type="ECO:0000256" key="1">
    <source>
        <dbReference type="SAM" id="Phobius"/>
    </source>
</evidence>
<dbReference type="AlphaFoldDB" id="A0A1T4NWC9"/>
<feature type="transmembrane region" description="Helical" evidence="1">
    <location>
        <begin position="122"/>
        <end position="139"/>
    </location>
</feature>
<feature type="transmembrane region" description="Helical" evidence="1">
    <location>
        <begin position="98"/>
        <end position="116"/>
    </location>
</feature>
<sequence length="141" mass="15966">MQDSCYVLPDGNLAISVPLLAVTCTKVKLNDMIKTIGLLLLSNIFMTFAWYGHLKEKGVPLWKAILVSWGIAFFEYCLMVPANRAGFANGFNGFQLKITQEVITLVVFAVFAVVYLKEPFQWKYMVSFLFILGAVYFAFKK</sequence>
<proteinExistence type="predicted"/>
<keyword evidence="1" id="KW-0472">Membrane</keyword>
<feature type="transmembrane region" description="Helical" evidence="1">
    <location>
        <begin position="60"/>
        <end position="78"/>
    </location>
</feature>